<evidence type="ECO:0000256" key="3">
    <source>
        <dbReference type="ARBA" id="ARBA00022833"/>
    </source>
</evidence>
<dbReference type="PROSITE" id="PS00059">
    <property type="entry name" value="ADH_ZINC"/>
    <property type="match status" value="1"/>
</dbReference>
<evidence type="ECO:0000259" key="7">
    <source>
        <dbReference type="SMART" id="SM00829"/>
    </source>
</evidence>
<dbReference type="Pfam" id="PF00107">
    <property type="entry name" value="ADH_zinc_N"/>
    <property type="match status" value="1"/>
</dbReference>
<dbReference type="Pfam" id="PF08240">
    <property type="entry name" value="ADH_N"/>
    <property type="match status" value="1"/>
</dbReference>
<dbReference type="InterPro" id="IPR047109">
    <property type="entry name" value="CAD-like"/>
</dbReference>
<dbReference type="SUPFAM" id="SSF51735">
    <property type="entry name" value="NAD(P)-binding Rossmann-fold domains"/>
    <property type="match status" value="1"/>
</dbReference>
<dbReference type="PROSITE" id="PS51318">
    <property type="entry name" value="TAT"/>
    <property type="match status" value="1"/>
</dbReference>
<name>A0A9X0GXA4_PSESX</name>
<dbReference type="InterPro" id="IPR013149">
    <property type="entry name" value="ADH-like_C"/>
</dbReference>
<proteinExistence type="inferred from homology"/>
<dbReference type="InterPro" id="IPR002328">
    <property type="entry name" value="ADH_Zn_CS"/>
</dbReference>
<dbReference type="InterPro" id="IPR011032">
    <property type="entry name" value="GroES-like_sf"/>
</dbReference>
<dbReference type="FunFam" id="3.40.50.720:FF:000022">
    <property type="entry name" value="Cinnamyl alcohol dehydrogenase"/>
    <property type="match status" value="1"/>
</dbReference>
<evidence type="ECO:0000256" key="1">
    <source>
        <dbReference type="ARBA" id="ARBA00001947"/>
    </source>
</evidence>
<keyword evidence="6" id="KW-0732">Signal</keyword>
<comment type="cofactor">
    <cofactor evidence="1 5">
        <name>Zn(2+)</name>
        <dbReference type="ChEBI" id="CHEBI:29105"/>
    </cofactor>
</comment>
<evidence type="ECO:0000313" key="9">
    <source>
        <dbReference type="Proteomes" id="UP000050345"/>
    </source>
</evidence>
<dbReference type="InterPro" id="IPR036291">
    <property type="entry name" value="NAD(P)-bd_dom_sf"/>
</dbReference>
<dbReference type="InterPro" id="IPR006311">
    <property type="entry name" value="TAT_signal"/>
</dbReference>
<gene>
    <name evidence="8" type="ORF">ALO73_02354</name>
</gene>
<dbReference type="SMART" id="SM00829">
    <property type="entry name" value="PKS_ER"/>
    <property type="match status" value="1"/>
</dbReference>
<dbReference type="CDD" id="cd05283">
    <property type="entry name" value="CAD1"/>
    <property type="match status" value="1"/>
</dbReference>
<feature type="signal peptide" evidence="6">
    <location>
        <begin position="1"/>
        <end position="33"/>
    </location>
</feature>
<keyword evidence="4" id="KW-0560">Oxidoreductase</keyword>
<organism evidence="8 9">
    <name type="scientific">Pseudomonas syringae pv. daphniphylli</name>
    <dbReference type="NCBI Taxonomy" id="264455"/>
    <lineage>
        <taxon>Bacteria</taxon>
        <taxon>Pseudomonadati</taxon>
        <taxon>Pseudomonadota</taxon>
        <taxon>Gammaproteobacteria</taxon>
        <taxon>Pseudomonadales</taxon>
        <taxon>Pseudomonadaceae</taxon>
        <taxon>Pseudomonas</taxon>
        <taxon>Pseudomonas syringae</taxon>
    </lineage>
</organism>
<reference evidence="8 9" key="1">
    <citation type="submission" date="2015-09" db="EMBL/GenBank/DDBJ databases">
        <title>Genome announcement of multiple Pseudomonas syringae strains.</title>
        <authorList>
            <person name="Thakur S."/>
            <person name="Wang P.W."/>
            <person name="Gong Y."/>
            <person name="Weir B.S."/>
            <person name="Guttman D.S."/>
        </authorList>
    </citation>
    <scope>NUCLEOTIDE SEQUENCE [LARGE SCALE GENOMIC DNA]</scope>
    <source>
        <strain evidence="8 9">ICMP9757</strain>
    </source>
</reference>
<dbReference type="SUPFAM" id="SSF50129">
    <property type="entry name" value="GroES-like"/>
    <property type="match status" value="1"/>
</dbReference>
<keyword evidence="2 5" id="KW-0479">Metal-binding</keyword>
<dbReference type="Gene3D" id="3.90.180.10">
    <property type="entry name" value="Medium-chain alcohol dehydrogenases, catalytic domain"/>
    <property type="match status" value="1"/>
</dbReference>
<sequence length="397" mass="42418">MSDDSKNSQGPATIGRRKIMLAGASLAAAPLFAGAGSAGATTAEPAPLKGPFTVRAYATKGAKSGFAPMHIQRRAVGPKDILIDIEYAGICHSDIHTARSEWSETPYPCVPGHEIVGKVAAIGNQVTHFKIGDYAGVGCMVDSCGECENCLADREQNCLKGTTFTYASPDKVMGGMTYGGYSERIVVKEHFAIRMPAGANLAAMTPLLCAGVTTFSPMQHWQLKPGQRVGVIGMGGLGHVAVKLGVARRAEVTVFTTTFSKLEDAKRMGAHDAVLWSDKAAFARLANHFDLIISTVPESYPTQQFVDLLKLDATFVNVGALEGLDGMLMAFGRKSFAGSLIGGIAETQEVIDYCAARNITADIEMIKPEQIDKAYERVIGKDVRYRFVIDFASARKA</sequence>
<feature type="domain" description="Enoyl reductase (ER)" evidence="7">
    <location>
        <begin position="61"/>
        <end position="389"/>
    </location>
</feature>
<evidence type="ECO:0000313" key="8">
    <source>
        <dbReference type="EMBL" id="KPX03114.1"/>
    </source>
</evidence>
<dbReference type="Proteomes" id="UP000050345">
    <property type="component" value="Unassembled WGS sequence"/>
</dbReference>
<feature type="chain" id="PRO_5040870852" evidence="6">
    <location>
        <begin position="34"/>
        <end position="397"/>
    </location>
</feature>
<evidence type="ECO:0000256" key="2">
    <source>
        <dbReference type="ARBA" id="ARBA00022723"/>
    </source>
</evidence>
<protein>
    <submittedName>
        <fullName evidence="8">Alcohol dehydrogenase GroES domain-containing protein</fullName>
    </submittedName>
</protein>
<comment type="similarity">
    <text evidence="5">Belongs to the zinc-containing alcohol dehydrogenase family.</text>
</comment>
<dbReference type="Gene3D" id="3.40.50.720">
    <property type="entry name" value="NAD(P)-binding Rossmann-like Domain"/>
    <property type="match status" value="1"/>
</dbReference>
<evidence type="ECO:0000256" key="6">
    <source>
        <dbReference type="SAM" id="SignalP"/>
    </source>
</evidence>
<accession>A0A9X0GXA4</accession>
<dbReference type="GO" id="GO:0008106">
    <property type="term" value="F:alcohol dehydrogenase (NADP+) activity"/>
    <property type="evidence" value="ECO:0007669"/>
    <property type="project" value="UniProtKB-ARBA"/>
</dbReference>
<dbReference type="InterPro" id="IPR020843">
    <property type="entry name" value="ER"/>
</dbReference>
<dbReference type="GO" id="GO:0008270">
    <property type="term" value="F:zinc ion binding"/>
    <property type="evidence" value="ECO:0007669"/>
    <property type="project" value="InterPro"/>
</dbReference>
<evidence type="ECO:0000256" key="5">
    <source>
        <dbReference type="RuleBase" id="RU361277"/>
    </source>
</evidence>
<dbReference type="InterPro" id="IPR013154">
    <property type="entry name" value="ADH-like_N"/>
</dbReference>
<comment type="caution">
    <text evidence="8">The sequence shown here is derived from an EMBL/GenBank/DDBJ whole genome shotgun (WGS) entry which is preliminary data.</text>
</comment>
<keyword evidence="3 5" id="KW-0862">Zinc</keyword>
<evidence type="ECO:0000256" key="4">
    <source>
        <dbReference type="ARBA" id="ARBA00023002"/>
    </source>
</evidence>
<dbReference type="PANTHER" id="PTHR42683">
    <property type="entry name" value="ALDEHYDE REDUCTASE"/>
    <property type="match status" value="1"/>
</dbReference>
<dbReference type="EMBL" id="LJQF01000516">
    <property type="protein sequence ID" value="KPX03114.1"/>
    <property type="molecule type" value="Genomic_DNA"/>
</dbReference>
<dbReference type="AlphaFoldDB" id="A0A9X0GXA4"/>